<dbReference type="AlphaFoldDB" id="A0A7W7GEM8"/>
<evidence type="ECO:0000313" key="3">
    <source>
        <dbReference type="Proteomes" id="UP000565089"/>
    </source>
</evidence>
<dbReference type="Gene3D" id="1.10.1200.10">
    <property type="entry name" value="ACP-like"/>
    <property type="match status" value="1"/>
</dbReference>
<feature type="domain" description="Carrier" evidence="1">
    <location>
        <begin position="2"/>
        <end position="83"/>
    </location>
</feature>
<dbReference type="Proteomes" id="UP000565089">
    <property type="component" value="Unassembled WGS sequence"/>
</dbReference>
<accession>A0A7W7GEM8</accession>
<proteinExistence type="predicted"/>
<protein>
    <submittedName>
        <fullName evidence="2">Acyl carrier protein</fullName>
    </submittedName>
</protein>
<evidence type="ECO:0000259" key="1">
    <source>
        <dbReference type="PROSITE" id="PS50075"/>
    </source>
</evidence>
<dbReference type="EMBL" id="JACHMS010000001">
    <property type="protein sequence ID" value="MBB4710209.1"/>
    <property type="molecule type" value="Genomic_DNA"/>
</dbReference>
<comment type="caution">
    <text evidence="2">The sequence shown here is derived from an EMBL/GenBank/DDBJ whole genome shotgun (WGS) entry which is preliminary data.</text>
</comment>
<dbReference type="SUPFAM" id="SSF47336">
    <property type="entry name" value="ACP-like"/>
    <property type="match status" value="1"/>
</dbReference>
<keyword evidence="3" id="KW-1185">Reference proteome</keyword>
<reference evidence="2 3" key="1">
    <citation type="submission" date="2020-08" db="EMBL/GenBank/DDBJ databases">
        <title>Sequencing the genomes of 1000 actinobacteria strains.</title>
        <authorList>
            <person name="Klenk H.-P."/>
        </authorList>
    </citation>
    <scope>NUCLEOTIDE SEQUENCE [LARGE SCALE GENOMIC DNA]</scope>
    <source>
        <strain evidence="2 3">DSM 40483</strain>
    </source>
</reference>
<organism evidence="2 3">
    <name type="scientific">Streptomyces luteogriseus</name>
    <dbReference type="NCBI Taxonomy" id="68233"/>
    <lineage>
        <taxon>Bacteria</taxon>
        <taxon>Bacillati</taxon>
        <taxon>Actinomycetota</taxon>
        <taxon>Actinomycetes</taxon>
        <taxon>Kitasatosporales</taxon>
        <taxon>Streptomycetaceae</taxon>
        <taxon>Streptomyces</taxon>
    </lineage>
</organism>
<sequence length="90" mass="9958">MTSRDEVFDVLVQNLMQVNPALSPQDINGERSLVADLGLDSFARVELLVLAEETLGLARHVDPRSFIGARTLDDLVEQLMATELPTPVQR</sequence>
<dbReference type="PROSITE" id="PS50075">
    <property type="entry name" value="CARRIER"/>
    <property type="match status" value="1"/>
</dbReference>
<dbReference type="RefSeq" id="WP_184906801.1">
    <property type="nucleotide sequence ID" value="NZ_JACHMS010000001.1"/>
</dbReference>
<dbReference type="Pfam" id="PF00550">
    <property type="entry name" value="PP-binding"/>
    <property type="match status" value="1"/>
</dbReference>
<dbReference type="InterPro" id="IPR036736">
    <property type="entry name" value="ACP-like_sf"/>
</dbReference>
<dbReference type="InterPro" id="IPR009081">
    <property type="entry name" value="PP-bd_ACP"/>
</dbReference>
<gene>
    <name evidence="2" type="ORF">BJ965_000091</name>
</gene>
<name>A0A7W7GEM8_9ACTN</name>
<evidence type="ECO:0000313" key="2">
    <source>
        <dbReference type="EMBL" id="MBB4710209.1"/>
    </source>
</evidence>
<dbReference type="GeneID" id="95792176"/>